<proteinExistence type="predicted"/>
<protein>
    <submittedName>
        <fullName evidence="2">Uncharacterized protein</fullName>
    </submittedName>
</protein>
<dbReference type="EMBL" id="CAVNYO010000085">
    <property type="protein sequence ID" value="CAK5265307.1"/>
    <property type="molecule type" value="Genomic_DNA"/>
</dbReference>
<dbReference type="AlphaFoldDB" id="A0AAD2H082"/>
<evidence type="ECO:0000313" key="3">
    <source>
        <dbReference type="Proteomes" id="UP001295794"/>
    </source>
</evidence>
<sequence length="523" mass="57945">MPKRVPTPEPGDSEPRYFTVVQPYPRRANWENEGDRIKFGRWIASCIGSSSLYDLFYKPRAAGNQVIIEVDRSYAYPERLLGEHRWDEFLQDPDDDEKGCVSKVFFCTYTSGREVQKNGWKRIEVAYSWFSPWPPSEIHCDPYPTTHWCPLPPEDRTNQPMCRPLPASIKPGPALNPSAKAAAAPRPAVPGSAAWASSKGVPLSKGRVQYGSAVIPTRQPDKKKMRAIPANSTAEWHTVLHPTSKSTTPIFSATDSPEVPGKRFPKLGTLPAEVTSWSDQVELEEEFRSQRIDFDPDDVDEYISEPPTPLPPWPEADTRSLYGPGPEPEYIDDPDTFVAEWEKGSGTAKERAPPSAPVGGQPKKAPIVCPEHGKSCPRGICSVYSKLKKERARAEKAGTQVEAKSKRGDTRKFHGERKSATKDETTEDQNPSAISTPTSEIQAQDETAPTDGWRAPRRPNKRGKEKAKVEAKDGASSPPEANTIPIDTVPDNAAEEPTENAETAAPKPTDSGWTTKRRNKRAQ</sequence>
<feature type="compositionally biased region" description="Low complexity" evidence="1">
    <location>
        <begin position="176"/>
        <end position="194"/>
    </location>
</feature>
<feature type="compositionally biased region" description="Basic residues" evidence="1">
    <location>
        <begin position="455"/>
        <end position="465"/>
    </location>
</feature>
<organism evidence="2 3">
    <name type="scientific">Mycena citricolor</name>
    <dbReference type="NCBI Taxonomy" id="2018698"/>
    <lineage>
        <taxon>Eukaryota</taxon>
        <taxon>Fungi</taxon>
        <taxon>Dikarya</taxon>
        <taxon>Basidiomycota</taxon>
        <taxon>Agaricomycotina</taxon>
        <taxon>Agaricomycetes</taxon>
        <taxon>Agaricomycetidae</taxon>
        <taxon>Agaricales</taxon>
        <taxon>Marasmiineae</taxon>
        <taxon>Mycenaceae</taxon>
        <taxon>Mycena</taxon>
    </lineage>
</organism>
<evidence type="ECO:0000313" key="2">
    <source>
        <dbReference type="EMBL" id="CAK5265307.1"/>
    </source>
</evidence>
<accession>A0AAD2H082</accession>
<feature type="region of interest" description="Disordered" evidence="1">
    <location>
        <begin position="176"/>
        <end position="200"/>
    </location>
</feature>
<feature type="region of interest" description="Disordered" evidence="1">
    <location>
        <begin position="392"/>
        <end position="523"/>
    </location>
</feature>
<feature type="region of interest" description="Disordered" evidence="1">
    <location>
        <begin position="342"/>
        <end position="372"/>
    </location>
</feature>
<gene>
    <name evidence="2" type="ORF">MYCIT1_LOCUS6177</name>
</gene>
<dbReference type="Proteomes" id="UP001295794">
    <property type="component" value="Unassembled WGS sequence"/>
</dbReference>
<feature type="compositionally biased region" description="Basic and acidic residues" evidence="1">
    <location>
        <begin position="403"/>
        <end position="424"/>
    </location>
</feature>
<feature type="compositionally biased region" description="Polar residues" evidence="1">
    <location>
        <begin position="428"/>
        <end position="447"/>
    </location>
</feature>
<name>A0AAD2H082_9AGAR</name>
<feature type="compositionally biased region" description="Basic and acidic residues" evidence="1">
    <location>
        <begin position="342"/>
        <end position="352"/>
    </location>
</feature>
<keyword evidence="3" id="KW-1185">Reference proteome</keyword>
<evidence type="ECO:0000256" key="1">
    <source>
        <dbReference type="SAM" id="MobiDB-lite"/>
    </source>
</evidence>
<comment type="caution">
    <text evidence="2">The sequence shown here is derived from an EMBL/GenBank/DDBJ whole genome shotgun (WGS) entry which is preliminary data.</text>
</comment>
<reference evidence="2" key="1">
    <citation type="submission" date="2023-11" db="EMBL/GenBank/DDBJ databases">
        <authorList>
            <person name="De Vega J J."/>
            <person name="De Vega J J."/>
        </authorList>
    </citation>
    <scope>NUCLEOTIDE SEQUENCE</scope>
</reference>